<reference evidence="1" key="1">
    <citation type="submission" date="2014-11" db="EMBL/GenBank/DDBJ databases">
        <authorList>
            <person name="Amaro Gonzalez C."/>
        </authorList>
    </citation>
    <scope>NUCLEOTIDE SEQUENCE</scope>
</reference>
<reference evidence="1" key="2">
    <citation type="journal article" date="2015" name="Fish Shellfish Immunol.">
        <title>Early steps in the European eel (Anguilla anguilla)-Vibrio vulnificus interaction in the gills: Role of the RtxA13 toxin.</title>
        <authorList>
            <person name="Callol A."/>
            <person name="Pajuelo D."/>
            <person name="Ebbesson L."/>
            <person name="Teles M."/>
            <person name="MacKenzie S."/>
            <person name="Amaro C."/>
        </authorList>
    </citation>
    <scope>NUCLEOTIDE SEQUENCE</scope>
</reference>
<organism evidence="1">
    <name type="scientific">Anguilla anguilla</name>
    <name type="common">European freshwater eel</name>
    <name type="synonym">Muraena anguilla</name>
    <dbReference type="NCBI Taxonomy" id="7936"/>
    <lineage>
        <taxon>Eukaryota</taxon>
        <taxon>Metazoa</taxon>
        <taxon>Chordata</taxon>
        <taxon>Craniata</taxon>
        <taxon>Vertebrata</taxon>
        <taxon>Euteleostomi</taxon>
        <taxon>Actinopterygii</taxon>
        <taxon>Neopterygii</taxon>
        <taxon>Teleostei</taxon>
        <taxon>Anguilliformes</taxon>
        <taxon>Anguillidae</taxon>
        <taxon>Anguilla</taxon>
    </lineage>
</organism>
<dbReference type="AlphaFoldDB" id="A0A0E9SF55"/>
<evidence type="ECO:0000313" key="1">
    <source>
        <dbReference type="EMBL" id="JAH40009.1"/>
    </source>
</evidence>
<proteinExistence type="predicted"/>
<protein>
    <submittedName>
        <fullName evidence="1">Uncharacterized protein</fullName>
    </submittedName>
</protein>
<accession>A0A0E9SF55</accession>
<dbReference type="EMBL" id="GBXM01068568">
    <property type="protein sequence ID" value="JAH40009.1"/>
    <property type="molecule type" value="Transcribed_RNA"/>
</dbReference>
<sequence>MLTLHYRHFSRRSYYITLYYIIGI</sequence>
<name>A0A0E9SF55_ANGAN</name>